<keyword evidence="2" id="KW-1185">Reference proteome</keyword>
<dbReference type="eggNOG" id="ENOG502ZD40">
    <property type="taxonomic scope" value="Bacteria"/>
</dbReference>
<comment type="caution">
    <text evidence="1">The sequence shown here is derived from an EMBL/GenBank/DDBJ whole genome shotgun (WGS) entry which is preliminary data.</text>
</comment>
<dbReference type="RefSeq" id="WP_034627679.1">
    <property type="nucleotide sequence ID" value="NZ_JRJU01000007.1"/>
</dbReference>
<evidence type="ECO:0000313" key="1">
    <source>
        <dbReference type="EMBL" id="KHF40701.1"/>
    </source>
</evidence>
<accession>A0A0B0IM01</accession>
<evidence type="ECO:0000313" key="2">
    <source>
        <dbReference type="Proteomes" id="UP000030832"/>
    </source>
</evidence>
<reference evidence="1 2" key="1">
    <citation type="submission" date="2014-09" db="EMBL/GenBank/DDBJ databases">
        <title>Genome sequencing and annotation of Bacillus Okhensis strain Kh10-101T.</title>
        <authorList>
            <person name="Prakash J.S."/>
        </authorList>
    </citation>
    <scope>NUCLEOTIDE SEQUENCE [LARGE SCALE GENOMIC DNA]</scope>
    <source>
        <strain evidence="2">Kh10-101T</strain>
    </source>
</reference>
<organism evidence="1 2">
    <name type="scientific">Halalkalibacter okhensis</name>
    <dbReference type="NCBI Taxonomy" id="333138"/>
    <lineage>
        <taxon>Bacteria</taxon>
        <taxon>Bacillati</taxon>
        <taxon>Bacillota</taxon>
        <taxon>Bacilli</taxon>
        <taxon>Bacillales</taxon>
        <taxon>Bacillaceae</taxon>
        <taxon>Halalkalibacter</taxon>
    </lineage>
</organism>
<dbReference type="AlphaFoldDB" id="A0A0B0IM01"/>
<name>A0A0B0IM01_9BACI</name>
<dbReference type="EMBL" id="JRJU01000007">
    <property type="protein sequence ID" value="KHF40701.1"/>
    <property type="molecule type" value="Genomic_DNA"/>
</dbReference>
<dbReference type="OrthoDB" id="2990910at2"/>
<sequence length="82" mass="9544">MSDFALLASYYNFSHEYIIQMPHSMFLSYIKQCHEKELKKSEEGREYLDKARRYLNPRKDADLSAIRAITGYTTSKAEGGDN</sequence>
<proteinExistence type="predicted"/>
<gene>
    <name evidence="1" type="ORF">LQ50_07870</name>
</gene>
<dbReference type="STRING" id="333138.LQ50_07870"/>
<dbReference type="Proteomes" id="UP000030832">
    <property type="component" value="Unassembled WGS sequence"/>
</dbReference>
<protein>
    <submittedName>
        <fullName evidence="1">Uncharacterized protein</fullName>
    </submittedName>
</protein>